<feature type="signal peptide" evidence="1">
    <location>
        <begin position="1"/>
        <end position="21"/>
    </location>
</feature>
<proteinExistence type="predicted"/>
<name>A0A164A7J0_9FLAO</name>
<dbReference type="OrthoDB" id="1427655at2"/>
<reference evidence="2 3" key="1">
    <citation type="submission" date="2016-01" db="EMBL/GenBank/DDBJ databases">
        <title>Whole genome sequencing of Myroides marinus L41.</title>
        <authorList>
            <person name="Hong K.W."/>
        </authorList>
    </citation>
    <scope>NUCLEOTIDE SEQUENCE [LARGE SCALE GENOMIC DNA]</scope>
    <source>
        <strain evidence="2 3">L41</strain>
    </source>
</reference>
<gene>
    <name evidence="2" type="ORF">AV926_05960</name>
</gene>
<evidence type="ECO:0008006" key="4">
    <source>
        <dbReference type="Google" id="ProtNLM"/>
    </source>
</evidence>
<sequence length="251" mass="28480">MKSTHSLWCLFFFLIYLSSIAQQSTDVLHGRIITREGSREGIVVTNKTKGNSVLSDKIGYFDINSQVNDTLKFTSPFHIEYTYVVTELDMKRNPVLFPLEQLYEVNQLNEIVITKYSGGSLGLFEGIGKKYTPAERKLRTATTGSLDLLVNALNGRTSVLKKNLEYEREGSRIEKFLDAVDNSRLVTYFKIPSDYTESFVYYAVTKAEVKDMLNRNPMDLGALEKIITPIVFEFLEMIKEQPATTVSPLNG</sequence>
<accession>A0A164A7J0</accession>
<dbReference type="RefSeq" id="WP_038984924.1">
    <property type="nucleotide sequence ID" value="NZ_JWJO01000009.1"/>
</dbReference>
<comment type="caution">
    <text evidence="2">The sequence shown here is derived from an EMBL/GenBank/DDBJ whole genome shotgun (WGS) entry which is preliminary data.</text>
</comment>
<dbReference type="Proteomes" id="UP000076630">
    <property type="component" value="Unassembled WGS sequence"/>
</dbReference>
<evidence type="ECO:0000313" key="2">
    <source>
        <dbReference type="EMBL" id="KZE83088.1"/>
    </source>
</evidence>
<evidence type="ECO:0000313" key="3">
    <source>
        <dbReference type="Proteomes" id="UP000076630"/>
    </source>
</evidence>
<dbReference type="EMBL" id="LQNU01000041">
    <property type="protein sequence ID" value="KZE83088.1"/>
    <property type="molecule type" value="Genomic_DNA"/>
</dbReference>
<keyword evidence="3" id="KW-1185">Reference proteome</keyword>
<dbReference type="AlphaFoldDB" id="A0A164A7J0"/>
<feature type="chain" id="PRO_5007848549" description="CarboxypepD_reg-like domain-containing protein" evidence="1">
    <location>
        <begin position="22"/>
        <end position="251"/>
    </location>
</feature>
<organism evidence="2 3">
    <name type="scientific">Myroides marinus</name>
    <dbReference type="NCBI Taxonomy" id="703342"/>
    <lineage>
        <taxon>Bacteria</taxon>
        <taxon>Pseudomonadati</taxon>
        <taxon>Bacteroidota</taxon>
        <taxon>Flavobacteriia</taxon>
        <taxon>Flavobacteriales</taxon>
        <taxon>Flavobacteriaceae</taxon>
        <taxon>Myroides</taxon>
    </lineage>
</organism>
<keyword evidence="1" id="KW-0732">Signal</keyword>
<protein>
    <recommendedName>
        <fullName evidence="4">CarboxypepD_reg-like domain-containing protein</fullName>
    </recommendedName>
</protein>
<evidence type="ECO:0000256" key="1">
    <source>
        <dbReference type="SAM" id="SignalP"/>
    </source>
</evidence>